<feature type="chain" id="PRO_5024318615" evidence="1">
    <location>
        <begin position="19"/>
        <end position="199"/>
    </location>
</feature>
<organism evidence="2 3">
    <name type="scientific">Rhizosphaericola mali</name>
    <dbReference type="NCBI Taxonomy" id="2545455"/>
    <lineage>
        <taxon>Bacteria</taxon>
        <taxon>Pseudomonadati</taxon>
        <taxon>Bacteroidota</taxon>
        <taxon>Chitinophagia</taxon>
        <taxon>Chitinophagales</taxon>
        <taxon>Chitinophagaceae</taxon>
        <taxon>Rhizosphaericola</taxon>
    </lineage>
</organism>
<gene>
    <name evidence="2" type="ORF">E0W69_013095</name>
</gene>
<dbReference type="EMBL" id="CP044016">
    <property type="protein sequence ID" value="QES89557.1"/>
    <property type="molecule type" value="Genomic_DNA"/>
</dbReference>
<sequence length="199" mass="23132">MKYIFVLFIALFSTQIFAQKHKNKLDYLVTANGNDTIYGKFKKKFMGELRFVSTDDETYAVDPVMFIGYYDASDKCYYEQKKMDGKTLWLTKIISGKINLYEQFYNTTQANGNFISIKLWMAQKAGSPLLQVHASSYQYSKVNGKQNLEYLVRDNPRIFETLQGRNTYSYKIVKDAIEAYNSEQVIIDTSSVKRDKPIL</sequence>
<dbReference type="AlphaFoldDB" id="A0A5P2G2X6"/>
<keyword evidence="3" id="KW-1185">Reference proteome</keyword>
<evidence type="ECO:0000313" key="3">
    <source>
        <dbReference type="Proteomes" id="UP000292424"/>
    </source>
</evidence>
<keyword evidence="1" id="KW-0732">Signal</keyword>
<proteinExistence type="predicted"/>
<dbReference type="OrthoDB" id="755482at2"/>
<name>A0A5P2G2X6_9BACT</name>
<feature type="signal peptide" evidence="1">
    <location>
        <begin position="1"/>
        <end position="18"/>
    </location>
</feature>
<dbReference type="RefSeq" id="WP_131330500.1">
    <property type="nucleotide sequence ID" value="NZ_CP044016.1"/>
</dbReference>
<protein>
    <submittedName>
        <fullName evidence="2">Uncharacterized protein</fullName>
    </submittedName>
</protein>
<evidence type="ECO:0000313" key="2">
    <source>
        <dbReference type="EMBL" id="QES89557.1"/>
    </source>
</evidence>
<reference evidence="2 3" key="1">
    <citation type="submission" date="2019-09" db="EMBL/GenBank/DDBJ databases">
        <title>Complete genome sequence of Arachidicoccus sp. B3-10 isolated from apple orchard soil.</title>
        <authorList>
            <person name="Kim H.S."/>
            <person name="Han K.-I."/>
            <person name="Suh M.K."/>
            <person name="Lee K.C."/>
            <person name="Eom M.K."/>
            <person name="Kim J.-S."/>
            <person name="Kang S.W."/>
            <person name="Sin Y."/>
            <person name="Lee J.-S."/>
        </authorList>
    </citation>
    <scope>NUCLEOTIDE SEQUENCE [LARGE SCALE GENOMIC DNA]</scope>
    <source>
        <strain evidence="2 3">B3-10</strain>
    </source>
</reference>
<dbReference type="KEGG" id="arac:E0W69_013095"/>
<accession>A0A5P2G2X6</accession>
<dbReference type="Proteomes" id="UP000292424">
    <property type="component" value="Chromosome"/>
</dbReference>
<evidence type="ECO:0000256" key="1">
    <source>
        <dbReference type="SAM" id="SignalP"/>
    </source>
</evidence>